<evidence type="ECO:0000313" key="9">
    <source>
        <dbReference type="EMBL" id="MBJ7537505.1"/>
    </source>
</evidence>
<gene>
    <name evidence="9" type="primary">pssA</name>
    <name evidence="9" type="ORF">I8J31_07380</name>
</gene>
<dbReference type="Pfam" id="PF13091">
    <property type="entry name" value="PLDc_2"/>
    <property type="match status" value="2"/>
</dbReference>
<comment type="caution">
    <text evidence="9">The sequence shown here is derived from an EMBL/GenBank/DDBJ whole genome shotgun (WGS) entry which is preliminary data.</text>
</comment>
<organism evidence="9 10">
    <name type="scientific">Marinomonas transparens</name>
    <dbReference type="NCBI Taxonomy" id="2795388"/>
    <lineage>
        <taxon>Bacteria</taxon>
        <taxon>Pseudomonadati</taxon>
        <taxon>Pseudomonadota</taxon>
        <taxon>Gammaproteobacteria</taxon>
        <taxon>Oceanospirillales</taxon>
        <taxon>Oceanospirillaceae</taxon>
        <taxon>Marinomonas</taxon>
    </lineage>
</organism>
<evidence type="ECO:0000256" key="4">
    <source>
        <dbReference type="ARBA" id="ARBA00022737"/>
    </source>
</evidence>
<evidence type="ECO:0000259" key="8">
    <source>
        <dbReference type="SMART" id="SM00155"/>
    </source>
</evidence>
<feature type="domain" description="PLD phosphodiesterase" evidence="8">
    <location>
        <begin position="346"/>
        <end position="373"/>
    </location>
</feature>
<keyword evidence="10" id="KW-1185">Reference proteome</keyword>
<dbReference type="Proteomes" id="UP000628710">
    <property type="component" value="Unassembled WGS sequence"/>
</dbReference>
<dbReference type="EMBL" id="JAEMNX010000006">
    <property type="protein sequence ID" value="MBJ7537505.1"/>
    <property type="molecule type" value="Genomic_DNA"/>
</dbReference>
<dbReference type="NCBIfam" id="NF006946">
    <property type="entry name" value="PRK09428.1"/>
    <property type="match status" value="1"/>
</dbReference>
<dbReference type="InterPro" id="IPR016270">
    <property type="entry name" value="PGS1"/>
</dbReference>
<dbReference type="EC" id="2.7.8.8" evidence="9"/>
<dbReference type="PANTHER" id="PTHR12586:SF1">
    <property type="entry name" value="CDP-DIACYLGLYCEROL--GLYCEROL-3-PHOSPHATE 3-PHOSPHATIDYLTRANSFERASE, MITOCHONDRIAL"/>
    <property type="match status" value="1"/>
</dbReference>
<dbReference type="Gene3D" id="3.30.870.10">
    <property type="entry name" value="Endonuclease Chain A"/>
    <property type="match status" value="2"/>
</dbReference>
<keyword evidence="4" id="KW-0677">Repeat</keyword>
<protein>
    <submittedName>
        <fullName evidence="9">CDP-diacylglycerol--serine O-phosphatidyltransferase</fullName>
        <ecNumber evidence="9">2.7.8.8</ecNumber>
    </submittedName>
</protein>
<dbReference type="PIRSF" id="PIRSF000850">
    <property type="entry name" value="Phospholipase_D_PSS"/>
    <property type="match status" value="1"/>
</dbReference>
<keyword evidence="2" id="KW-0444">Lipid biosynthesis</keyword>
<evidence type="ECO:0000256" key="6">
    <source>
        <dbReference type="ARBA" id="ARBA00023209"/>
    </source>
</evidence>
<dbReference type="RefSeq" id="WP_199467652.1">
    <property type="nucleotide sequence ID" value="NZ_JAEMNX010000006.1"/>
</dbReference>
<keyword evidence="6" id="KW-0594">Phospholipid biosynthesis</keyword>
<proteinExistence type="inferred from homology"/>
<sequence>MPFRKLLGPLPTFAIDPEQFHVLSSARRFREYLLEAIEKATRRIYLVALYLEDDDAGREILTALYEAKQRTPALDITICVDWHRAQRGLIGADNTQGNAAMYQEYAEKYQHAIAIYGVPVRKREVFGVLHLKGFIIDDTVIYSGASLNNIYLHYQDRYRLDRYHLMKNKALADSMVGFIREQMIAHPAVNNLSQLPLPTTKELKTDIRRFRVALGKSSYHVEHQPVADHQVAVTPLTGVGRRHNVLNQQIVGLLNTASEEILLCTPYFNFPRVVVKAVKSAIKRGVKVHIIVGDKTANDFYIAPDRPFKAIGGLPYLYEINLRKFAKSNETHIASGDLSIHLWKHDTNSYHLKGLWVDRRTMLLTGNNINPRAWTLDLENGLLIDDPHKHLEAKFTAEFDSIFQHTQRITSYRQLEKLLNYPIKIQRLLKKVLRTRADRLLKRIL</sequence>
<evidence type="ECO:0000256" key="2">
    <source>
        <dbReference type="ARBA" id="ARBA00022516"/>
    </source>
</evidence>
<dbReference type="SUPFAM" id="SSF56024">
    <property type="entry name" value="Phospholipase D/nuclease"/>
    <property type="match status" value="2"/>
</dbReference>
<keyword evidence="5" id="KW-0443">Lipid metabolism</keyword>
<dbReference type="GO" id="GO:0032049">
    <property type="term" value="P:cardiolipin biosynthetic process"/>
    <property type="evidence" value="ECO:0007669"/>
    <property type="project" value="InterPro"/>
</dbReference>
<dbReference type="SMART" id="SM00155">
    <property type="entry name" value="PLDc"/>
    <property type="match status" value="2"/>
</dbReference>
<accession>A0A934MZG1</accession>
<dbReference type="GO" id="GO:0008444">
    <property type="term" value="F:CDP-diacylglycerol-glycerol-3-phosphate 3-phosphatidyltransferase activity"/>
    <property type="evidence" value="ECO:0007669"/>
    <property type="project" value="InterPro"/>
</dbReference>
<dbReference type="AlphaFoldDB" id="A0A934MZG1"/>
<dbReference type="CDD" id="cd09136">
    <property type="entry name" value="PLDc_PSS_G_neg_2"/>
    <property type="match status" value="1"/>
</dbReference>
<evidence type="ECO:0000256" key="5">
    <source>
        <dbReference type="ARBA" id="ARBA00023098"/>
    </source>
</evidence>
<name>A0A934MZG1_9GAMM</name>
<dbReference type="GO" id="GO:0003882">
    <property type="term" value="F:CDP-diacylglycerol-serine O-phosphatidyltransferase activity"/>
    <property type="evidence" value="ECO:0007669"/>
    <property type="project" value="UniProtKB-EC"/>
</dbReference>
<evidence type="ECO:0000256" key="7">
    <source>
        <dbReference type="ARBA" id="ARBA00023264"/>
    </source>
</evidence>
<feature type="domain" description="PLD phosphodiesterase" evidence="8">
    <location>
        <begin position="125"/>
        <end position="151"/>
    </location>
</feature>
<dbReference type="InterPro" id="IPR001736">
    <property type="entry name" value="PLipase_D/transphosphatidylase"/>
</dbReference>
<dbReference type="PANTHER" id="PTHR12586">
    <property type="entry name" value="CDP-DIACYLGLYCEROL--SERINE O-PHOSPHATIDYLTRANSFERASE"/>
    <property type="match status" value="1"/>
</dbReference>
<evidence type="ECO:0000313" key="10">
    <source>
        <dbReference type="Proteomes" id="UP000628710"/>
    </source>
</evidence>
<comment type="similarity">
    <text evidence="1">Belongs to the CDP-alcohol phosphatidyltransferase class-II family.</text>
</comment>
<reference evidence="9" key="1">
    <citation type="submission" date="2020-12" db="EMBL/GenBank/DDBJ databases">
        <title>Marinomonas arctica sp. nov., a psychrotolerant bacterium isolated from the Arctic.</title>
        <authorList>
            <person name="Zhang Y."/>
        </authorList>
    </citation>
    <scope>NUCLEOTIDE SEQUENCE</scope>
    <source>
        <strain evidence="9">C1424</strain>
    </source>
</reference>
<dbReference type="InterPro" id="IPR025202">
    <property type="entry name" value="PLD-like_dom"/>
</dbReference>
<dbReference type="CDD" id="cd09134">
    <property type="entry name" value="PLDc_PSS_G_neg_1"/>
    <property type="match status" value="1"/>
</dbReference>
<evidence type="ECO:0000256" key="1">
    <source>
        <dbReference type="ARBA" id="ARBA00010682"/>
    </source>
</evidence>
<evidence type="ECO:0000256" key="3">
    <source>
        <dbReference type="ARBA" id="ARBA00022679"/>
    </source>
</evidence>
<dbReference type="GO" id="GO:0005829">
    <property type="term" value="C:cytosol"/>
    <property type="evidence" value="ECO:0007669"/>
    <property type="project" value="TreeGrafter"/>
</dbReference>
<keyword evidence="3 9" id="KW-0808">Transferase</keyword>
<keyword evidence="7" id="KW-1208">Phospholipid metabolism</keyword>